<sequence>MYGSSEQLQTRGLVISRAATLIKSTKALLENMRSECEWQATLHKAKAFASKLGLQTDAPIPRPQRVSKALADFLLESTNGQRQTEEGDEDRRRMFFEILDRFIMEFTLRFSENEEFANLYESHIDTTLLQAQCHSAKAFLTMGKEDEQDDDDDDDGNGILASLSKLNTLPVAFSEVLKLFRIVATLPVSTASNERFFSVLKRVKTYLRTTMGDVRLTHLMLMAVEQKLVKSLNMDDLVDDFAKMKPHRYPLMD</sequence>
<dbReference type="Pfam" id="PF05699">
    <property type="entry name" value="Dimer_Tnp_hAT"/>
    <property type="match status" value="1"/>
</dbReference>
<name>A0AAD7RW23_9TELE</name>
<dbReference type="GO" id="GO:0046983">
    <property type="term" value="F:protein dimerization activity"/>
    <property type="evidence" value="ECO:0007669"/>
    <property type="project" value="InterPro"/>
</dbReference>
<evidence type="ECO:0000313" key="2">
    <source>
        <dbReference type="EMBL" id="KAJ8391403.1"/>
    </source>
</evidence>
<gene>
    <name evidence="2" type="ORF">AAFF_G00090330</name>
</gene>
<accession>A0AAD7RW23</accession>
<feature type="domain" description="HAT C-terminal dimerisation" evidence="1">
    <location>
        <begin position="174"/>
        <end position="228"/>
    </location>
</feature>
<evidence type="ECO:0000313" key="3">
    <source>
        <dbReference type="Proteomes" id="UP001221898"/>
    </source>
</evidence>
<evidence type="ECO:0000259" key="1">
    <source>
        <dbReference type="Pfam" id="PF05699"/>
    </source>
</evidence>
<proteinExistence type="predicted"/>
<reference evidence="2" key="1">
    <citation type="journal article" date="2023" name="Science">
        <title>Genome structures resolve the early diversification of teleost fishes.</title>
        <authorList>
            <person name="Parey E."/>
            <person name="Louis A."/>
            <person name="Montfort J."/>
            <person name="Bouchez O."/>
            <person name="Roques C."/>
            <person name="Iampietro C."/>
            <person name="Lluch J."/>
            <person name="Castinel A."/>
            <person name="Donnadieu C."/>
            <person name="Desvignes T."/>
            <person name="Floi Bucao C."/>
            <person name="Jouanno E."/>
            <person name="Wen M."/>
            <person name="Mejri S."/>
            <person name="Dirks R."/>
            <person name="Jansen H."/>
            <person name="Henkel C."/>
            <person name="Chen W.J."/>
            <person name="Zahm M."/>
            <person name="Cabau C."/>
            <person name="Klopp C."/>
            <person name="Thompson A.W."/>
            <person name="Robinson-Rechavi M."/>
            <person name="Braasch I."/>
            <person name="Lecointre G."/>
            <person name="Bobe J."/>
            <person name="Postlethwait J.H."/>
            <person name="Berthelot C."/>
            <person name="Roest Crollius H."/>
            <person name="Guiguen Y."/>
        </authorList>
    </citation>
    <scope>NUCLEOTIDE SEQUENCE</scope>
    <source>
        <strain evidence="2">NC1722</strain>
    </source>
</reference>
<dbReference type="Proteomes" id="UP001221898">
    <property type="component" value="Unassembled WGS sequence"/>
</dbReference>
<organism evidence="2 3">
    <name type="scientific">Aldrovandia affinis</name>
    <dbReference type="NCBI Taxonomy" id="143900"/>
    <lineage>
        <taxon>Eukaryota</taxon>
        <taxon>Metazoa</taxon>
        <taxon>Chordata</taxon>
        <taxon>Craniata</taxon>
        <taxon>Vertebrata</taxon>
        <taxon>Euteleostomi</taxon>
        <taxon>Actinopterygii</taxon>
        <taxon>Neopterygii</taxon>
        <taxon>Teleostei</taxon>
        <taxon>Notacanthiformes</taxon>
        <taxon>Halosauridae</taxon>
        <taxon>Aldrovandia</taxon>
    </lineage>
</organism>
<dbReference type="InterPro" id="IPR008906">
    <property type="entry name" value="HATC_C_dom"/>
</dbReference>
<protein>
    <recommendedName>
        <fullName evidence="1">HAT C-terminal dimerisation domain-containing protein</fullName>
    </recommendedName>
</protein>
<dbReference type="PANTHER" id="PTHR46289">
    <property type="entry name" value="52 KDA REPRESSOR OF THE INHIBITOR OF THE PROTEIN KINASE-LIKE PROTEIN-RELATED"/>
    <property type="match status" value="1"/>
</dbReference>
<dbReference type="AlphaFoldDB" id="A0AAD7RW23"/>
<comment type="caution">
    <text evidence="2">The sequence shown here is derived from an EMBL/GenBank/DDBJ whole genome shotgun (WGS) entry which is preliminary data.</text>
</comment>
<keyword evidence="3" id="KW-1185">Reference proteome</keyword>
<dbReference type="EMBL" id="JAINUG010000158">
    <property type="protein sequence ID" value="KAJ8391403.1"/>
    <property type="molecule type" value="Genomic_DNA"/>
</dbReference>
<dbReference type="PANTHER" id="PTHR46289:SF14">
    <property type="entry name" value="DUF4371 DOMAIN-CONTAINING PROTEIN"/>
    <property type="match status" value="1"/>
</dbReference>
<dbReference type="InterPro" id="IPR052958">
    <property type="entry name" value="IFN-induced_PKR_regulator"/>
</dbReference>